<dbReference type="GO" id="GO:0016740">
    <property type="term" value="F:transferase activity"/>
    <property type="evidence" value="ECO:0007669"/>
    <property type="project" value="UniProtKB-KW"/>
</dbReference>
<dbReference type="InterPro" id="IPR029044">
    <property type="entry name" value="Nucleotide-diphossugar_trans"/>
</dbReference>
<evidence type="ECO:0000313" key="3">
    <source>
        <dbReference type="Proteomes" id="UP000620064"/>
    </source>
</evidence>
<dbReference type="PANTHER" id="PTHR22916">
    <property type="entry name" value="GLYCOSYLTRANSFERASE"/>
    <property type="match status" value="1"/>
</dbReference>
<protein>
    <submittedName>
        <fullName evidence="2">Glycosyl transferase</fullName>
    </submittedName>
</protein>
<dbReference type="Gene3D" id="3.90.550.10">
    <property type="entry name" value="Spore Coat Polysaccharide Biosynthesis Protein SpsA, Chain A"/>
    <property type="match status" value="1"/>
</dbReference>
<accession>A0ABQ2NLJ7</accession>
<dbReference type="Pfam" id="PF00535">
    <property type="entry name" value="Glycos_transf_2"/>
    <property type="match status" value="1"/>
</dbReference>
<feature type="domain" description="Glycosyltransferase 2-like" evidence="1">
    <location>
        <begin position="4"/>
        <end position="120"/>
    </location>
</feature>
<dbReference type="InterPro" id="IPR001173">
    <property type="entry name" value="Glyco_trans_2-like"/>
</dbReference>
<dbReference type="RefSeq" id="WP_188618627.1">
    <property type="nucleotide sequence ID" value="NZ_BMLV01000007.1"/>
</dbReference>
<evidence type="ECO:0000259" key="1">
    <source>
        <dbReference type="Pfam" id="PF00535"/>
    </source>
</evidence>
<name>A0ABQ2NLJ7_9FLAO</name>
<keyword evidence="3" id="KW-1185">Reference proteome</keyword>
<organism evidence="2 3">
    <name type="scientific">Cloacibacterium rupense</name>
    <dbReference type="NCBI Taxonomy" id="517423"/>
    <lineage>
        <taxon>Bacteria</taxon>
        <taxon>Pseudomonadati</taxon>
        <taxon>Bacteroidota</taxon>
        <taxon>Flavobacteriia</taxon>
        <taxon>Flavobacteriales</taxon>
        <taxon>Weeksellaceae</taxon>
    </lineage>
</organism>
<proteinExistence type="predicted"/>
<comment type="caution">
    <text evidence="2">The sequence shown here is derived from an EMBL/GenBank/DDBJ whole genome shotgun (WGS) entry which is preliminary data.</text>
</comment>
<reference evidence="3" key="1">
    <citation type="journal article" date="2019" name="Int. J. Syst. Evol. Microbiol.">
        <title>The Global Catalogue of Microorganisms (GCM) 10K type strain sequencing project: providing services to taxonomists for standard genome sequencing and annotation.</title>
        <authorList>
            <consortium name="The Broad Institute Genomics Platform"/>
            <consortium name="The Broad Institute Genome Sequencing Center for Infectious Disease"/>
            <person name="Wu L."/>
            <person name="Ma J."/>
        </authorList>
    </citation>
    <scope>NUCLEOTIDE SEQUENCE [LARGE SCALE GENOMIC DNA]</scope>
    <source>
        <strain evidence="3">CGMCC 1.7656</strain>
    </source>
</reference>
<dbReference type="Proteomes" id="UP000620064">
    <property type="component" value="Unassembled WGS sequence"/>
</dbReference>
<dbReference type="SUPFAM" id="SSF53448">
    <property type="entry name" value="Nucleotide-diphospho-sugar transferases"/>
    <property type="match status" value="1"/>
</dbReference>
<dbReference type="EMBL" id="BMLV01000007">
    <property type="protein sequence ID" value="GGP06464.1"/>
    <property type="molecule type" value="Genomic_DNA"/>
</dbReference>
<keyword evidence="2" id="KW-0808">Transferase</keyword>
<gene>
    <name evidence="2" type="ORF">GCM10010992_26570</name>
</gene>
<evidence type="ECO:0000313" key="2">
    <source>
        <dbReference type="EMBL" id="GGP06464.1"/>
    </source>
</evidence>
<sequence length="270" mass="31411">MLISVIIPMYNSEKTILKTLESVKNQTIDTECFEIIIINDGSSDNSEFLVKKFINENSEINITLINQPNKGVSAARNAGLKMAKGEYIALLDSDDEWLPEKTEKQIKFLNQEVENIDFISCNINSQKILFPYVVKNQLAKVTFKKLLIRNGIPVPSVIFKSKILQKVGYFDENQNFAEDHHYWLKVSLNFNMYILNENLVIAGNGKRTFGVSGLSGNLFEMEKGFIYNLKSMYSQKKINFIEFIFYRIFYKAKFFLLIFRNQFYSIFKKE</sequence>
<dbReference type="PANTHER" id="PTHR22916:SF3">
    <property type="entry name" value="UDP-GLCNAC:BETAGAL BETA-1,3-N-ACETYLGLUCOSAMINYLTRANSFERASE-LIKE PROTEIN 1"/>
    <property type="match status" value="1"/>
</dbReference>